<evidence type="ECO:0000259" key="8">
    <source>
        <dbReference type="PROSITE" id="PS50048"/>
    </source>
</evidence>
<comment type="caution">
    <text evidence="9">The sequence shown here is derived from an EMBL/GenBank/DDBJ whole genome shotgun (WGS) entry which is preliminary data.</text>
</comment>
<dbReference type="PANTHER" id="PTHR36206">
    <property type="entry name" value="ASPERCRYPTIN BIOSYNTHESIS CLUSTER-SPECIFIC TRANSCRIPTION REGULATOR ATNN-RELATED"/>
    <property type="match status" value="1"/>
</dbReference>
<keyword evidence="4" id="KW-0238">DNA-binding</keyword>
<dbReference type="Gene3D" id="4.10.240.10">
    <property type="entry name" value="Zn(2)-C6 fungal-type DNA-binding domain"/>
    <property type="match status" value="1"/>
</dbReference>
<dbReference type="InterPro" id="IPR036864">
    <property type="entry name" value="Zn2-C6_fun-type_DNA-bd_sf"/>
</dbReference>
<keyword evidence="2" id="KW-0862">Zinc</keyword>
<dbReference type="PANTHER" id="PTHR36206:SF16">
    <property type="entry name" value="TRANSCRIPTION FACTOR DOMAIN-CONTAINING PROTEIN-RELATED"/>
    <property type="match status" value="1"/>
</dbReference>
<dbReference type="PROSITE" id="PS50048">
    <property type="entry name" value="ZN2_CY6_FUNGAL_2"/>
    <property type="match status" value="1"/>
</dbReference>
<gene>
    <name evidence="9" type="ORF">B0T11DRAFT_333091</name>
</gene>
<evidence type="ECO:0000256" key="6">
    <source>
        <dbReference type="ARBA" id="ARBA00023242"/>
    </source>
</evidence>
<dbReference type="EMBL" id="JAGPXD010000006">
    <property type="protein sequence ID" value="KAH7350078.1"/>
    <property type="molecule type" value="Genomic_DNA"/>
</dbReference>
<dbReference type="OrthoDB" id="2593732at2759"/>
<evidence type="ECO:0000256" key="4">
    <source>
        <dbReference type="ARBA" id="ARBA00023125"/>
    </source>
</evidence>
<name>A0A8K0T801_9PEZI</name>
<dbReference type="GO" id="GO:0000981">
    <property type="term" value="F:DNA-binding transcription factor activity, RNA polymerase II-specific"/>
    <property type="evidence" value="ECO:0007669"/>
    <property type="project" value="InterPro"/>
</dbReference>
<feature type="domain" description="Zn(2)-C6 fungal-type" evidence="8">
    <location>
        <begin position="75"/>
        <end position="103"/>
    </location>
</feature>
<feature type="region of interest" description="Disordered" evidence="7">
    <location>
        <begin position="105"/>
        <end position="133"/>
    </location>
</feature>
<dbReference type="InterPro" id="IPR001138">
    <property type="entry name" value="Zn2Cys6_DnaBD"/>
</dbReference>
<feature type="compositionally biased region" description="Low complexity" evidence="7">
    <location>
        <begin position="14"/>
        <end position="61"/>
    </location>
</feature>
<keyword evidence="5" id="KW-0804">Transcription</keyword>
<dbReference type="AlphaFoldDB" id="A0A8K0T801"/>
<dbReference type="SUPFAM" id="SSF57701">
    <property type="entry name" value="Zn2/Cys6 DNA-binding domain"/>
    <property type="match status" value="1"/>
</dbReference>
<accession>A0A8K0T801</accession>
<feature type="compositionally biased region" description="Basic and acidic residues" evidence="7">
    <location>
        <begin position="117"/>
        <end position="126"/>
    </location>
</feature>
<dbReference type="PROSITE" id="PS00463">
    <property type="entry name" value="ZN2_CY6_FUNGAL_1"/>
    <property type="match status" value="1"/>
</dbReference>
<reference evidence="9" key="1">
    <citation type="journal article" date="2021" name="Nat. Commun.">
        <title>Genetic determinants of endophytism in the Arabidopsis root mycobiome.</title>
        <authorList>
            <person name="Mesny F."/>
            <person name="Miyauchi S."/>
            <person name="Thiergart T."/>
            <person name="Pickel B."/>
            <person name="Atanasova L."/>
            <person name="Karlsson M."/>
            <person name="Huettel B."/>
            <person name="Barry K.W."/>
            <person name="Haridas S."/>
            <person name="Chen C."/>
            <person name="Bauer D."/>
            <person name="Andreopoulos W."/>
            <person name="Pangilinan J."/>
            <person name="LaButti K."/>
            <person name="Riley R."/>
            <person name="Lipzen A."/>
            <person name="Clum A."/>
            <person name="Drula E."/>
            <person name="Henrissat B."/>
            <person name="Kohler A."/>
            <person name="Grigoriev I.V."/>
            <person name="Martin F.M."/>
            <person name="Hacquard S."/>
        </authorList>
    </citation>
    <scope>NUCLEOTIDE SEQUENCE</scope>
    <source>
        <strain evidence="9">MPI-CAGE-AT-0016</strain>
    </source>
</reference>
<keyword evidence="10" id="KW-1185">Reference proteome</keyword>
<evidence type="ECO:0000256" key="1">
    <source>
        <dbReference type="ARBA" id="ARBA00022723"/>
    </source>
</evidence>
<dbReference type="Proteomes" id="UP000813385">
    <property type="component" value="Unassembled WGS sequence"/>
</dbReference>
<evidence type="ECO:0000256" key="3">
    <source>
        <dbReference type="ARBA" id="ARBA00023015"/>
    </source>
</evidence>
<evidence type="ECO:0000313" key="10">
    <source>
        <dbReference type="Proteomes" id="UP000813385"/>
    </source>
</evidence>
<dbReference type="Pfam" id="PF00172">
    <property type="entry name" value="Zn_clus"/>
    <property type="match status" value="1"/>
</dbReference>
<dbReference type="InterPro" id="IPR052360">
    <property type="entry name" value="Transcr_Regulatory_Proteins"/>
</dbReference>
<dbReference type="GO" id="GO:0008270">
    <property type="term" value="F:zinc ion binding"/>
    <property type="evidence" value="ECO:0007669"/>
    <property type="project" value="InterPro"/>
</dbReference>
<organism evidence="9 10">
    <name type="scientific">Plectosphaerella cucumerina</name>
    <dbReference type="NCBI Taxonomy" id="40658"/>
    <lineage>
        <taxon>Eukaryota</taxon>
        <taxon>Fungi</taxon>
        <taxon>Dikarya</taxon>
        <taxon>Ascomycota</taxon>
        <taxon>Pezizomycotina</taxon>
        <taxon>Sordariomycetes</taxon>
        <taxon>Hypocreomycetidae</taxon>
        <taxon>Glomerellales</taxon>
        <taxon>Plectosphaerellaceae</taxon>
        <taxon>Plectosphaerella</taxon>
    </lineage>
</organism>
<dbReference type="Pfam" id="PF11951">
    <property type="entry name" value="Fungal_trans_2"/>
    <property type="match status" value="1"/>
</dbReference>
<dbReference type="InterPro" id="IPR021858">
    <property type="entry name" value="Fun_TF"/>
</dbReference>
<keyword evidence="3" id="KW-0805">Transcription regulation</keyword>
<evidence type="ECO:0000256" key="7">
    <source>
        <dbReference type="SAM" id="MobiDB-lite"/>
    </source>
</evidence>
<dbReference type="CDD" id="cd00067">
    <property type="entry name" value="GAL4"/>
    <property type="match status" value="1"/>
</dbReference>
<evidence type="ECO:0000313" key="9">
    <source>
        <dbReference type="EMBL" id="KAH7350078.1"/>
    </source>
</evidence>
<keyword evidence="1" id="KW-0479">Metal-binding</keyword>
<protein>
    <recommendedName>
        <fullName evidence="8">Zn(2)-C6 fungal-type domain-containing protein</fullName>
    </recommendedName>
</protein>
<dbReference type="GO" id="GO:0003677">
    <property type="term" value="F:DNA binding"/>
    <property type="evidence" value="ECO:0007669"/>
    <property type="project" value="UniProtKB-KW"/>
</dbReference>
<feature type="region of interest" description="Disordered" evidence="7">
    <location>
        <begin position="1"/>
        <end position="72"/>
    </location>
</feature>
<proteinExistence type="predicted"/>
<keyword evidence="6" id="KW-0539">Nucleus</keyword>
<evidence type="ECO:0000256" key="5">
    <source>
        <dbReference type="ARBA" id="ARBA00023163"/>
    </source>
</evidence>
<evidence type="ECO:0000256" key="2">
    <source>
        <dbReference type="ARBA" id="ARBA00022833"/>
    </source>
</evidence>
<dbReference type="SMART" id="SM00066">
    <property type="entry name" value="GAL4"/>
    <property type="match status" value="1"/>
</dbReference>
<sequence length="720" mass="78897">MQHSAQQPLPSDDAATVPAAAAAEASSASSASASAVARSGSTSSGSTSSGSTSSATSLTSSSGGGRKGNKKTRTGCITCKIRRVKCDETKPSCLRCTKTGRNCDGYAPVPVKHRQRDRPTPDDHAHAHAHSHALTQHSAAVAASSDPFPGQPLYALSAKADWSSSEQRAFHFYQECSASGLFSPVSAAFWTKVIPALCYQEPAIRYAVFAIGNLHETYFLGRQDSELSLSSFAAAQYGRALRQLQTWVMPKQHEGVSGTVETLLPLLTCALFICIEFMLGNASAAHIHILQGRRLLVHYEGGDSRSPAAELVRRELVPIYTRVSVASFLLGTLPEPIPLALRWTAPGATHLDGFKTLADAAQAIYELLDDSYHFVQETKFCFLSYDENEEAYADDRAHFQVRGQELLNRLNLWEDAFAGLESHPDDPTSIVARLYYHSVRIFVGPSMERHECRYDEYTASFASIVMLAGRLLDLEDIETAAHPGPRFSFESGILPPVYSTVIKCRHPIIRRAALGLLKRRAAAQHTENLWDTQQVRQIAEQVMTVEEGVLDEGYSEGGFVSDNLESLPELGELPVDWLPVNFFDDGSGLTPHYSELAPPPPPFNLGPGPDTYQGHFAPHATRETSPPETRHWRWSPEELLADMVRQSASGVLDPGAVWVLRNPVPPERYIAEERRIRIVAVRGRNEGKSSISTYFVQPDTGVILQWGVLYRDTVGKTGSP</sequence>